<dbReference type="Pfam" id="PF00349">
    <property type="entry name" value="Hexokinase_1"/>
    <property type="match status" value="1"/>
</dbReference>
<evidence type="ECO:0000256" key="6">
    <source>
        <dbReference type="RuleBase" id="RU362007"/>
    </source>
</evidence>
<keyword evidence="6" id="KW-0324">Glycolysis</keyword>
<evidence type="ECO:0000259" key="9">
    <source>
        <dbReference type="Pfam" id="PF03727"/>
    </source>
</evidence>
<keyword evidence="5 6" id="KW-0067">ATP-binding</keyword>
<protein>
    <recommendedName>
        <fullName evidence="6">Phosphotransferase</fullName>
        <ecNumber evidence="6">2.7.1.-</ecNumber>
    </recommendedName>
</protein>
<dbReference type="EC" id="2.7.1.-" evidence="6"/>
<dbReference type="GO" id="GO:0006006">
    <property type="term" value="P:glucose metabolic process"/>
    <property type="evidence" value="ECO:0007669"/>
    <property type="project" value="TreeGrafter"/>
</dbReference>
<feature type="domain" description="Hexokinase N-terminal" evidence="8">
    <location>
        <begin position="8"/>
        <end position="198"/>
    </location>
</feature>
<dbReference type="Gene3D" id="3.40.367.20">
    <property type="match status" value="1"/>
</dbReference>
<keyword evidence="3 6" id="KW-0547">Nucleotide-binding</keyword>
<dbReference type="GO" id="GO:0006096">
    <property type="term" value="P:glycolytic process"/>
    <property type="evidence" value="ECO:0007669"/>
    <property type="project" value="UniProtKB-UniPathway"/>
</dbReference>
<reference evidence="10" key="1">
    <citation type="journal article" date="2014" name="Genome Announc.">
        <title>De novo whole-genome sequence and genome annotation of Lichtheimia ramosa.</title>
        <authorList>
            <person name="Linde J."/>
            <person name="Schwartze V."/>
            <person name="Binder U."/>
            <person name="Lass-Florl C."/>
            <person name="Voigt K."/>
            <person name="Horn F."/>
        </authorList>
    </citation>
    <scope>NUCLEOTIDE SEQUENCE</scope>
    <source>
        <strain evidence="10">JMRC FSU:6197</strain>
    </source>
</reference>
<dbReference type="GO" id="GO:0008865">
    <property type="term" value="F:fructokinase activity"/>
    <property type="evidence" value="ECO:0007669"/>
    <property type="project" value="TreeGrafter"/>
</dbReference>
<sequence>MNDPLLINITKQFTVERDTFASIVHGFKAECEKGLTGASSSIMIPSFVTRLPTGAETGTFLSLDLGGSNLRVSAVELQGHNQVLVSEVKRPITDTQRTTSVDEFFDWIADAVHELLNMRNMNKQRSTLAMGVCWSFPLDQTDIKSGKILRMGKGFVLDGVDGQDLATLFHQAFKRNDLNIKVAAVLNDTVGTLVAHAYTNPGAAIGYIYGTGVNAAYAEKKSRISKLDKSKDNGDIMLINTEIDLFGDDSYLPRTCFDRILDDSHSQPGYQLYEKMTSGAYLGELTRLIAVEVISSSKGDDCLFDGNVPSKLVKPWEFTTSMMGYIESMDDQDDDASLASSLGTLGEYLGCVHNPRVQDIHQFASICRIVSSRAAILAAASMAAIIEQQANLLSSQEPIIIGVNGSTFEKYPHMKKRIHRALCSWFGEATGARIQIDVARDGGSVGGALIAMLYSTRHRHDNITSWLCIPSWNVKQKYRKKIKKLVSKLSSSSSSNREKSPAVSSNEKKVS</sequence>
<dbReference type="PANTHER" id="PTHR19443">
    <property type="entry name" value="HEXOKINASE"/>
    <property type="match status" value="1"/>
</dbReference>
<dbReference type="GO" id="GO:0005739">
    <property type="term" value="C:mitochondrion"/>
    <property type="evidence" value="ECO:0007669"/>
    <property type="project" value="TreeGrafter"/>
</dbReference>
<feature type="domain" description="Hexokinase C-terminal" evidence="9">
    <location>
        <begin position="205"/>
        <end position="452"/>
    </location>
</feature>
<dbReference type="InterPro" id="IPR022673">
    <property type="entry name" value="Hexokinase_C"/>
</dbReference>
<dbReference type="PRINTS" id="PR00475">
    <property type="entry name" value="HEXOKINASE"/>
</dbReference>
<feature type="region of interest" description="Disordered" evidence="7">
    <location>
        <begin position="487"/>
        <end position="511"/>
    </location>
</feature>
<dbReference type="PROSITE" id="PS51748">
    <property type="entry name" value="HEXOKINASE_2"/>
    <property type="match status" value="1"/>
</dbReference>
<keyword evidence="4 6" id="KW-0418">Kinase</keyword>
<dbReference type="InterPro" id="IPR022672">
    <property type="entry name" value="Hexokinase_N"/>
</dbReference>
<keyword evidence="2 6" id="KW-0808">Transferase</keyword>
<dbReference type="InterPro" id="IPR001312">
    <property type="entry name" value="Hexokinase"/>
</dbReference>
<evidence type="ECO:0000256" key="4">
    <source>
        <dbReference type="ARBA" id="ARBA00022777"/>
    </source>
</evidence>
<dbReference type="GO" id="GO:0004340">
    <property type="term" value="F:glucokinase activity"/>
    <property type="evidence" value="ECO:0007669"/>
    <property type="project" value="TreeGrafter"/>
</dbReference>
<dbReference type="UniPathway" id="UPA00109">
    <property type="reaction ID" value="UER00180"/>
</dbReference>
<dbReference type="EMBL" id="LK023315">
    <property type="protein sequence ID" value="CDS05028.1"/>
    <property type="molecule type" value="Genomic_DNA"/>
</dbReference>
<evidence type="ECO:0000313" key="10">
    <source>
        <dbReference type="EMBL" id="CDS05028.1"/>
    </source>
</evidence>
<dbReference type="InterPro" id="IPR043129">
    <property type="entry name" value="ATPase_NBD"/>
</dbReference>
<dbReference type="Pfam" id="PF03727">
    <property type="entry name" value="Hexokinase_2"/>
    <property type="match status" value="1"/>
</dbReference>
<evidence type="ECO:0000259" key="8">
    <source>
        <dbReference type="Pfam" id="PF00349"/>
    </source>
</evidence>
<gene>
    <name evidence="10" type="ORF">LRAMOSA07557</name>
</gene>
<dbReference type="GO" id="GO:0001678">
    <property type="term" value="P:intracellular glucose homeostasis"/>
    <property type="evidence" value="ECO:0007669"/>
    <property type="project" value="InterPro"/>
</dbReference>
<dbReference type="AlphaFoldDB" id="A0A077WD91"/>
<evidence type="ECO:0000256" key="5">
    <source>
        <dbReference type="ARBA" id="ARBA00022840"/>
    </source>
</evidence>
<dbReference type="GO" id="GO:0019158">
    <property type="term" value="F:mannokinase activity"/>
    <property type="evidence" value="ECO:0007669"/>
    <property type="project" value="TreeGrafter"/>
</dbReference>
<proteinExistence type="inferred from homology"/>
<evidence type="ECO:0000256" key="7">
    <source>
        <dbReference type="SAM" id="MobiDB-lite"/>
    </source>
</evidence>
<accession>A0A077WD91</accession>
<dbReference type="GO" id="GO:0006013">
    <property type="term" value="P:mannose metabolic process"/>
    <property type="evidence" value="ECO:0007669"/>
    <property type="project" value="TreeGrafter"/>
</dbReference>
<dbReference type="GO" id="GO:0005829">
    <property type="term" value="C:cytosol"/>
    <property type="evidence" value="ECO:0007669"/>
    <property type="project" value="TreeGrafter"/>
</dbReference>
<dbReference type="Gene3D" id="3.30.420.40">
    <property type="match status" value="1"/>
</dbReference>
<organism evidence="10">
    <name type="scientific">Lichtheimia ramosa</name>
    <dbReference type="NCBI Taxonomy" id="688394"/>
    <lineage>
        <taxon>Eukaryota</taxon>
        <taxon>Fungi</taxon>
        <taxon>Fungi incertae sedis</taxon>
        <taxon>Mucoromycota</taxon>
        <taxon>Mucoromycotina</taxon>
        <taxon>Mucoromycetes</taxon>
        <taxon>Mucorales</taxon>
        <taxon>Lichtheimiaceae</taxon>
        <taxon>Lichtheimia</taxon>
    </lineage>
</organism>
<evidence type="ECO:0000256" key="1">
    <source>
        <dbReference type="ARBA" id="ARBA00009225"/>
    </source>
</evidence>
<dbReference type="OrthoDB" id="419537at2759"/>
<evidence type="ECO:0000256" key="2">
    <source>
        <dbReference type="ARBA" id="ARBA00022679"/>
    </source>
</evidence>
<evidence type="ECO:0000256" key="3">
    <source>
        <dbReference type="ARBA" id="ARBA00022741"/>
    </source>
</evidence>
<dbReference type="GO" id="GO:0005536">
    <property type="term" value="F:D-glucose binding"/>
    <property type="evidence" value="ECO:0007669"/>
    <property type="project" value="InterPro"/>
</dbReference>
<dbReference type="Gene3D" id="1.10.287.1250">
    <property type="match status" value="1"/>
</dbReference>
<comment type="similarity">
    <text evidence="1 6">Belongs to the hexokinase family.</text>
</comment>
<dbReference type="SUPFAM" id="SSF53067">
    <property type="entry name" value="Actin-like ATPase domain"/>
    <property type="match status" value="2"/>
</dbReference>
<feature type="compositionally biased region" description="Basic and acidic residues" evidence="7">
    <location>
        <begin position="496"/>
        <end position="511"/>
    </location>
</feature>
<name>A0A077WD91_9FUNG</name>
<dbReference type="GO" id="GO:0005524">
    <property type="term" value="F:ATP binding"/>
    <property type="evidence" value="ECO:0007669"/>
    <property type="project" value="UniProtKB-UniRule"/>
</dbReference>
<dbReference type="PANTHER" id="PTHR19443:SF24">
    <property type="entry name" value="PHOSPHOTRANSFERASE"/>
    <property type="match status" value="1"/>
</dbReference>